<dbReference type="InterPro" id="IPR042326">
    <property type="entry name" value="Ctk3"/>
</dbReference>
<dbReference type="InterPro" id="IPR024637">
    <property type="entry name" value="Ctk3_C"/>
</dbReference>
<dbReference type="Pfam" id="PF12350">
    <property type="entry name" value="CTK3_C"/>
    <property type="match status" value="1"/>
</dbReference>
<dbReference type="EMBL" id="HG937693">
    <property type="protein sequence ID" value="CDP35770.1"/>
    <property type="molecule type" value="Genomic_DNA"/>
</dbReference>
<protein>
    <submittedName>
        <fullName evidence="3">ARAD1C43032p</fullName>
    </submittedName>
</protein>
<dbReference type="PANTHER" id="PTHR28291:SF1">
    <property type="entry name" value="CTD KINASE SUBUNIT GAMMA"/>
    <property type="match status" value="1"/>
</dbReference>
<organism evidence="3">
    <name type="scientific">Blastobotrys adeninivorans</name>
    <name type="common">Yeast</name>
    <name type="synonym">Arxula adeninivorans</name>
    <dbReference type="NCBI Taxonomy" id="409370"/>
    <lineage>
        <taxon>Eukaryota</taxon>
        <taxon>Fungi</taxon>
        <taxon>Dikarya</taxon>
        <taxon>Ascomycota</taxon>
        <taxon>Saccharomycotina</taxon>
        <taxon>Dipodascomycetes</taxon>
        <taxon>Dipodascales</taxon>
        <taxon>Trichomonascaceae</taxon>
        <taxon>Blastobotrys</taxon>
    </lineage>
</organism>
<name>A0A060T3V1_BLAAD</name>
<accession>A0A060T3V1</accession>
<proteinExistence type="predicted"/>
<evidence type="ECO:0000313" key="3">
    <source>
        <dbReference type="EMBL" id="CDP35770.1"/>
    </source>
</evidence>
<dbReference type="PhylomeDB" id="A0A060T3V1"/>
<dbReference type="GO" id="GO:0045943">
    <property type="term" value="P:positive regulation of transcription by RNA polymerase I"/>
    <property type="evidence" value="ECO:0007669"/>
    <property type="project" value="TreeGrafter"/>
</dbReference>
<reference evidence="3" key="1">
    <citation type="submission" date="2014-02" db="EMBL/GenBank/DDBJ databases">
        <authorList>
            <person name="Genoscope - CEA"/>
        </authorList>
    </citation>
    <scope>NUCLEOTIDE SEQUENCE</scope>
    <source>
        <strain evidence="3">LS3</strain>
    </source>
</reference>
<dbReference type="Pfam" id="PF12243">
    <property type="entry name" value="CTK3"/>
    <property type="match status" value="1"/>
</dbReference>
<dbReference type="PANTHER" id="PTHR28291">
    <property type="entry name" value="CTD KINASE SUBUNIT GAMMA"/>
    <property type="match status" value="1"/>
</dbReference>
<dbReference type="GO" id="GO:0070692">
    <property type="term" value="C:CTDK-1 complex"/>
    <property type="evidence" value="ECO:0007669"/>
    <property type="project" value="InterPro"/>
</dbReference>
<sequence length="222" mass="25563">MDPFEARLSFLKTLQRLNATVQANDAAAHFMLKNHDGLAEDLYSCVLEELERGTINVRANVLTFVDALCEKILAMNGSNPHRYQYVSWIFRDMQTIVERAVPEGNQGNINVRTAKEILKRLRAKSASLQMDTKPIDNALEWLQRRDSSADSQPAVGTGMPREQILQRMEDDRERAKRQKESQWQVDYTVPDDEFNAMWTNLGPLDDIDYEQMREDNEISNIA</sequence>
<feature type="domain" description="CTD kinase subunit gamma Ctk3 C-terminal" evidence="2">
    <location>
        <begin position="161"/>
        <end position="217"/>
    </location>
</feature>
<dbReference type="AlphaFoldDB" id="A0A060T3V1"/>
<evidence type="ECO:0000259" key="1">
    <source>
        <dbReference type="Pfam" id="PF12243"/>
    </source>
</evidence>
<feature type="domain" description="CTD kinase subunit gamma Ctk3 N-terminal" evidence="1">
    <location>
        <begin position="1"/>
        <end position="125"/>
    </location>
</feature>
<reference evidence="3" key="2">
    <citation type="submission" date="2014-06" db="EMBL/GenBank/DDBJ databases">
        <title>The complete genome of Blastobotrys (Arxula) adeninivorans LS3 - a yeast of biotechnological interest.</title>
        <authorList>
            <person name="Kunze G."/>
            <person name="Gaillardin C."/>
            <person name="Czernicka M."/>
            <person name="Durrens P."/>
            <person name="Martin T."/>
            <person name="Boer E."/>
            <person name="Gabaldon T."/>
            <person name="Cruz J."/>
            <person name="Talla E."/>
            <person name="Marck C."/>
            <person name="Goffeau A."/>
            <person name="Barbe V."/>
            <person name="Baret P."/>
            <person name="Baronian K."/>
            <person name="Beier S."/>
            <person name="Bleykasten C."/>
            <person name="Bode R."/>
            <person name="Casaregola S."/>
            <person name="Despons L."/>
            <person name="Fairhead C."/>
            <person name="Giersberg M."/>
            <person name="Gierski P."/>
            <person name="Hahnel U."/>
            <person name="Hartmann A."/>
            <person name="Jankowska D."/>
            <person name="Jubin C."/>
            <person name="Jung P."/>
            <person name="Lafontaine I."/>
            <person name="Leh-Louis V."/>
            <person name="Lemaire M."/>
            <person name="Marcet-Houben M."/>
            <person name="Mascher M."/>
            <person name="Morel G."/>
            <person name="Richard G.-F."/>
            <person name="Riechen J."/>
            <person name="Sacerdot C."/>
            <person name="Sarkar A."/>
            <person name="Savel G."/>
            <person name="Schacherer J."/>
            <person name="Sherman D."/>
            <person name="Straub M.-L."/>
            <person name="Stein N."/>
            <person name="Thierry A."/>
            <person name="Trautwein-Schult A."/>
            <person name="Westhof E."/>
            <person name="Worch S."/>
            <person name="Dujon B."/>
            <person name="Souciet J.-L."/>
            <person name="Wincker P."/>
            <person name="Scholz U."/>
            <person name="Neuveglise N."/>
        </authorList>
    </citation>
    <scope>NUCLEOTIDE SEQUENCE</scope>
    <source>
        <strain evidence="3">LS3</strain>
    </source>
</reference>
<dbReference type="GO" id="GO:0032786">
    <property type="term" value="P:positive regulation of DNA-templated transcription, elongation"/>
    <property type="evidence" value="ECO:0007669"/>
    <property type="project" value="InterPro"/>
</dbReference>
<gene>
    <name evidence="3" type="ORF">GNLVRS02_ARAD1C43032g</name>
</gene>
<evidence type="ECO:0000259" key="2">
    <source>
        <dbReference type="Pfam" id="PF12350"/>
    </source>
</evidence>
<dbReference type="InterPro" id="IPR024638">
    <property type="entry name" value="Ctk3_N"/>
</dbReference>